<feature type="transmembrane region" description="Helical" evidence="1">
    <location>
        <begin position="87"/>
        <end position="106"/>
    </location>
</feature>
<dbReference type="RefSeq" id="WP_119361329.1">
    <property type="nucleotide sequence ID" value="NZ_QWKZ01000190.1"/>
</dbReference>
<keyword evidence="1" id="KW-0812">Transmembrane</keyword>
<sequence>MRARLAPDHLARTLIYAGIGGFVWFFFFQPSPFGSTLCVNALVGAGVVQYTGSKPFVIPLYVFLLALLVLSQFLLELFSPDGGQPGAALLGAAMGLGLPYLSYRIWGKP</sequence>
<proteinExistence type="predicted"/>
<dbReference type="AlphaFoldDB" id="A0A399E8T4"/>
<evidence type="ECO:0000256" key="1">
    <source>
        <dbReference type="SAM" id="Phobius"/>
    </source>
</evidence>
<protein>
    <submittedName>
        <fullName evidence="2">Uncharacterized protein</fullName>
    </submittedName>
</protein>
<organism evidence="2 3">
    <name type="scientific">Meiothermus luteus</name>
    <dbReference type="NCBI Taxonomy" id="2026184"/>
    <lineage>
        <taxon>Bacteria</taxon>
        <taxon>Thermotogati</taxon>
        <taxon>Deinococcota</taxon>
        <taxon>Deinococci</taxon>
        <taxon>Thermales</taxon>
        <taxon>Thermaceae</taxon>
        <taxon>Meiothermus</taxon>
    </lineage>
</organism>
<evidence type="ECO:0000313" key="2">
    <source>
        <dbReference type="EMBL" id="RIH81154.1"/>
    </source>
</evidence>
<feature type="transmembrane region" description="Helical" evidence="1">
    <location>
        <begin position="58"/>
        <end position="75"/>
    </location>
</feature>
<name>A0A399E8T4_9DEIN</name>
<dbReference type="EMBL" id="QWKZ01000190">
    <property type="protein sequence ID" value="RIH81154.1"/>
    <property type="molecule type" value="Genomic_DNA"/>
</dbReference>
<comment type="caution">
    <text evidence="2">The sequence shown here is derived from an EMBL/GenBank/DDBJ whole genome shotgun (WGS) entry which is preliminary data.</text>
</comment>
<reference evidence="2 3" key="1">
    <citation type="submission" date="2018-08" db="EMBL/GenBank/DDBJ databases">
        <title>Meiothermus luteus KCTC 52599 genome sequencing project.</title>
        <authorList>
            <person name="Da Costa M.S."/>
            <person name="Albuquerque L."/>
            <person name="Raposo P."/>
            <person name="Froufe H.J.C."/>
            <person name="Barroso C.S."/>
            <person name="Egas C."/>
        </authorList>
    </citation>
    <scope>NUCLEOTIDE SEQUENCE [LARGE SCALE GENOMIC DNA]</scope>
    <source>
        <strain evidence="2 3">KCTC 52599</strain>
    </source>
</reference>
<accession>A0A399E8T4</accession>
<keyword evidence="3" id="KW-1185">Reference proteome</keyword>
<evidence type="ECO:0000313" key="3">
    <source>
        <dbReference type="Proteomes" id="UP000265800"/>
    </source>
</evidence>
<keyword evidence="1" id="KW-1133">Transmembrane helix</keyword>
<feature type="transmembrane region" description="Helical" evidence="1">
    <location>
        <begin position="9"/>
        <end position="27"/>
    </location>
</feature>
<dbReference type="Proteomes" id="UP000265800">
    <property type="component" value="Unassembled WGS sequence"/>
</dbReference>
<gene>
    <name evidence="2" type="ORF">Mlute_02882</name>
</gene>
<keyword evidence="1" id="KW-0472">Membrane</keyword>